<dbReference type="EMBL" id="PVHK01000215">
    <property type="protein sequence ID" value="PRH39034.1"/>
    <property type="molecule type" value="Genomic_DNA"/>
</dbReference>
<keyword evidence="2" id="KW-0732">Signal</keyword>
<comment type="caution">
    <text evidence="5">The sequence shown here is derived from an EMBL/GenBank/DDBJ whole genome shotgun (WGS) entry which is preliminary data.</text>
</comment>
<dbReference type="Proteomes" id="UP001171620">
    <property type="component" value="Unassembled WGS sequence"/>
</dbReference>
<evidence type="ECO:0000313" key="7">
    <source>
        <dbReference type="Proteomes" id="UP000808215"/>
    </source>
</evidence>
<dbReference type="RefSeq" id="WP_011881208.1">
    <property type="nucleotide sequence ID" value="NZ_CAAAFK010000005.1"/>
</dbReference>
<organism evidence="5 6">
    <name type="scientific">Burkholderia vietnamiensis</name>
    <dbReference type="NCBI Taxonomy" id="60552"/>
    <lineage>
        <taxon>Bacteria</taxon>
        <taxon>Pseudomonadati</taxon>
        <taxon>Pseudomonadota</taxon>
        <taxon>Betaproteobacteria</taxon>
        <taxon>Burkholderiales</taxon>
        <taxon>Burkholderiaceae</taxon>
        <taxon>Burkholderia</taxon>
        <taxon>Burkholderia cepacia complex</taxon>
    </lineage>
</organism>
<feature type="chain" id="PRO_5010784738" evidence="2">
    <location>
        <begin position="23"/>
        <end position="106"/>
    </location>
</feature>
<dbReference type="Pfam" id="PF13663">
    <property type="entry name" value="DUF4148"/>
    <property type="match status" value="1"/>
</dbReference>
<reference evidence="4" key="3">
    <citation type="submission" date="2023-07" db="EMBL/GenBank/DDBJ databases">
        <title>A collection of bacterial strains from the Burkholderia cepacia Research Laboratory and Repository.</title>
        <authorList>
            <person name="Lipuma J."/>
            <person name="Spilker T."/>
            <person name="Caverly L."/>
        </authorList>
    </citation>
    <scope>NUCLEOTIDE SEQUENCE</scope>
    <source>
        <strain evidence="4">AU44268</strain>
    </source>
</reference>
<feature type="signal peptide" evidence="2">
    <location>
        <begin position="1"/>
        <end position="22"/>
    </location>
</feature>
<dbReference type="Proteomes" id="UP000237632">
    <property type="component" value="Unassembled WGS sequence"/>
</dbReference>
<evidence type="ECO:0000313" key="5">
    <source>
        <dbReference type="EMBL" id="PRH39034.1"/>
    </source>
</evidence>
<evidence type="ECO:0000256" key="2">
    <source>
        <dbReference type="SAM" id="SignalP"/>
    </source>
</evidence>
<dbReference type="AlphaFoldDB" id="A0A132DWG4"/>
<accession>A0A132DWG4</accession>
<name>A0A132DWG4_BURVI</name>
<dbReference type="EMBL" id="JAUJRV010000001">
    <property type="protein sequence ID" value="MDN7793584.1"/>
    <property type="molecule type" value="Genomic_DNA"/>
</dbReference>
<feature type="region of interest" description="Disordered" evidence="1">
    <location>
        <begin position="65"/>
        <end position="106"/>
    </location>
</feature>
<evidence type="ECO:0000313" key="3">
    <source>
        <dbReference type="EMBL" id="MBJ9686112.1"/>
    </source>
</evidence>
<gene>
    <name evidence="5" type="ORF">C6T65_28350</name>
    <name evidence="3" type="ORF">I5589_03355</name>
    <name evidence="4" type="ORF">QZM33_01275</name>
</gene>
<dbReference type="Proteomes" id="UP000808215">
    <property type="component" value="Unassembled WGS sequence"/>
</dbReference>
<evidence type="ECO:0000313" key="4">
    <source>
        <dbReference type="EMBL" id="MDN7793584.1"/>
    </source>
</evidence>
<dbReference type="InterPro" id="IPR025421">
    <property type="entry name" value="DUF4148"/>
</dbReference>
<reference evidence="3 7" key="2">
    <citation type="submission" date="2020-11" db="EMBL/GenBank/DDBJ databases">
        <title>Enhanced detection system for hospital associated transmission using whole genome sequencing surveillance.</title>
        <authorList>
            <person name="Harrison L.H."/>
            <person name="Van Tyne D."/>
            <person name="Marsh J.W."/>
            <person name="Griffith M.P."/>
            <person name="Snyder D.J."/>
            <person name="Cooper V.S."/>
            <person name="Mustapha M."/>
        </authorList>
    </citation>
    <scope>NUCLEOTIDE SEQUENCE [LARGE SCALE GENOMIC DNA]</scope>
    <source>
        <strain evidence="3 7">BC00020</strain>
    </source>
</reference>
<proteinExistence type="predicted"/>
<sequence length="106" mass="11219">MKNLIRAVLISCALSAPVVAFAQNTNGPVTRAEVRADLARVERAGYRPIGNDPFYPSDIQAAEAKVAAQRPDASPAQSHAVASQSDAQRAAVSYASNDTSGLYEHH</sequence>
<reference evidence="5 6" key="1">
    <citation type="submission" date="2018-03" db="EMBL/GenBank/DDBJ databases">
        <authorList>
            <person name="Nguyen K."/>
            <person name="Fouts D."/>
            <person name="Sutton G."/>
        </authorList>
    </citation>
    <scope>NUCLEOTIDE SEQUENCE [LARGE SCALE GENOMIC DNA]</scope>
    <source>
        <strain evidence="5 6">AU3578</strain>
    </source>
</reference>
<protein>
    <submittedName>
        <fullName evidence="5">DUF4148 domain-containing protein</fullName>
    </submittedName>
</protein>
<dbReference type="EMBL" id="JADVKH010000005">
    <property type="protein sequence ID" value="MBJ9686112.1"/>
    <property type="molecule type" value="Genomic_DNA"/>
</dbReference>
<evidence type="ECO:0000313" key="6">
    <source>
        <dbReference type="Proteomes" id="UP000237632"/>
    </source>
</evidence>
<evidence type="ECO:0000256" key="1">
    <source>
        <dbReference type="SAM" id="MobiDB-lite"/>
    </source>
</evidence>
<dbReference type="OMA" id="FKASFMV"/>
<feature type="compositionally biased region" description="Polar residues" evidence="1">
    <location>
        <begin position="75"/>
        <end position="87"/>
    </location>
</feature>
<keyword evidence="7" id="KW-1185">Reference proteome</keyword>